<dbReference type="Proteomes" id="UP001629432">
    <property type="component" value="Unassembled WGS sequence"/>
</dbReference>
<gene>
    <name evidence="1" type="ORF">PQQ63_07030</name>
</gene>
<reference evidence="1 2" key="1">
    <citation type="journal article" date="2024" name="Chem. Sci.">
        <title>Discovery of megapolipeptins by genome mining of a Burkholderiales bacteria collection.</title>
        <authorList>
            <person name="Paulo B.S."/>
            <person name="Recchia M.J.J."/>
            <person name="Lee S."/>
            <person name="Fergusson C.H."/>
            <person name="Romanowski S.B."/>
            <person name="Hernandez A."/>
            <person name="Krull N."/>
            <person name="Liu D.Y."/>
            <person name="Cavanagh H."/>
            <person name="Bos A."/>
            <person name="Gray C.A."/>
            <person name="Murphy B.T."/>
            <person name="Linington R.G."/>
            <person name="Eustaquio A.S."/>
        </authorList>
    </citation>
    <scope>NUCLEOTIDE SEQUENCE [LARGE SCALE GENOMIC DNA]</scope>
    <source>
        <strain evidence="1 2">RL17-338-BIC-A</strain>
    </source>
</reference>
<organism evidence="1 2">
    <name type="scientific">Paraburkholderia metrosideri</name>
    <dbReference type="NCBI Taxonomy" id="580937"/>
    <lineage>
        <taxon>Bacteria</taxon>
        <taxon>Pseudomonadati</taxon>
        <taxon>Pseudomonadota</taxon>
        <taxon>Betaproteobacteria</taxon>
        <taxon>Burkholderiales</taxon>
        <taxon>Burkholderiaceae</taxon>
        <taxon>Paraburkholderia</taxon>
    </lineage>
</organism>
<evidence type="ECO:0000313" key="1">
    <source>
        <dbReference type="EMBL" id="MFM0636442.1"/>
    </source>
</evidence>
<name>A0ABW9DPD3_9BURK</name>
<dbReference type="EMBL" id="JAQQCF010000004">
    <property type="protein sequence ID" value="MFM0636442.1"/>
    <property type="molecule type" value="Genomic_DNA"/>
</dbReference>
<accession>A0ABW9DPD3</accession>
<evidence type="ECO:0000313" key="2">
    <source>
        <dbReference type="Proteomes" id="UP001629432"/>
    </source>
</evidence>
<comment type="caution">
    <text evidence="1">The sequence shown here is derived from an EMBL/GenBank/DDBJ whole genome shotgun (WGS) entry which is preliminary data.</text>
</comment>
<protein>
    <submittedName>
        <fullName evidence="1">Uncharacterized protein</fullName>
    </submittedName>
</protein>
<keyword evidence="2" id="KW-1185">Reference proteome</keyword>
<proteinExistence type="predicted"/>
<dbReference type="RefSeq" id="WP_408224664.1">
    <property type="nucleotide sequence ID" value="NZ_JAQQCF010000004.1"/>
</dbReference>
<sequence>MLINGFIIDASRRGGKVPAEADGSVAGAMAEALSMSATRAVFISIRFPFVIPGSMEGDAAVMPGKELCKPEYKAIFAFRLP</sequence>